<evidence type="ECO:0000256" key="1">
    <source>
        <dbReference type="ARBA" id="ARBA00010062"/>
    </source>
</evidence>
<keyword evidence="8" id="KW-1185">Reference proteome</keyword>
<dbReference type="Proteomes" id="UP001268542">
    <property type="component" value="Unassembled WGS sequence"/>
</dbReference>
<sequence length="402" mass="40873">MNRPLGTAAPLAALVLAGSLLAGCAGGSNSDEAAGDVVRITYIADLTGPGAFYGEDWAAGAEYAVDEINDAGGIGGRTLEIDVVDSASDQAAAVGAMNSAARSDSSVVMYALLSQNALAMAPVAQREEVPFIVGQSSVDGVTDVGDFVYRTSTSEGDYYGAMLRNLQEQGVESTAILYAGDNPTAVTNATERIPAIAEELGIEVTDTIEVRTADTDYSQPASRIVEGSPDAVANLTFGPAVTTSIQALRSAGYDGPLYGTSALGSGALTPAGDAAVDTYYPSAFIPAADLPWASGVAFLEEYEAATGDQPSFSTAGGHDQVAFLAAALESIGEGEVTRNSLKDALAVVAADGFVGATGDPIRFGEDRIADTPGVLVRWDGTTETVAPGQQGPLLDGYTGNDG</sequence>
<evidence type="ECO:0000313" key="7">
    <source>
        <dbReference type="EMBL" id="MDT9592211.1"/>
    </source>
</evidence>
<organism evidence="7 8">
    <name type="scientific">Nocardioides imazamoxiresistens</name>
    <dbReference type="NCBI Taxonomy" id="3231893"/>
    <lineage>
        <taxon>Bacteria</taxon>
        <taxon>Bacillati</taxon>
        <taxon>Actinomycetota</taxon>
        <taxon>Actinomycetes</taxon>
        <taxon>Propionibacteriales</taxon>
        <taxon>Nocardioidaceae</taxon>
        <taxon>Nocardioides</taxon>
    </lineage>
</organism>
<dbReference type="PROSITE" id="PS51257">
    <property type="entry name" value="PROKAR_LIPOPROTEIN"/>
    <property type="match status" value="1"/>
</dbReference>
<dbReference type="InterPro" id="IPR028082">
    <property type="entry name" value="Peripla_BP_I"/>
</dbReference>
<keyword evidence="4" id="KW-0029">Amino-acid transport</keyword>
<dbReference type="InterPro" id="IPR000709">
    <property type="entry name" value="Leu_Ile_Val-bd"/>
</dbReference>
<feature type="signal peptide" evidence="5">
    <location>
        <begin position="1"/>
        <end position="22"/>
    </location>
</feature>
<evidence type="ECO:0000256" key="5">
    <source>
        <dbReference type="SAM" id="SignalP"/>
    </source>
</evidence>
<dbReference type="InterPro" id="IPR028081">
    <property type="entry name" value="Leu-bd"/>
</dbReference>
<name>A0ABU3PSP4_9ACTN</name>
<evidence type="ECO:0000313" key="8">
    <source>
        <dbReference type="Proteomes" id="UP001268542"/>
    </source>
</evidence>
<dbReference type="PANTHER" id="PTHR30483:SF6">
    <property type="entry name" value="PERIPLASMIC BINDING PROTEIN OF ABC TRANSPORTER FOR NATURAL AMINO ACIDS"/>
    <property type="match status" value="1"/>
</dbReference>
<evidence type="ECO:0000256" key="2">
    <source>
        <dbReference type="ARBA" id="ARBA00022448"/>
    </source>
</evidence>
<gene>
    <name evidence="7" type="ORF">RDV89_03985</name>
</gene>
<reference evidence="7 8" key="1">
    <citation type="submission" date="2023-08" db="EMBL/GenBank/DDBJ databases">
        <title>Nocardioides seae sp. nov., a bacterium isolated from a soil.</title>
        <authorList>
            <person name="Wang X."/>
        </authorList>
    </citation>
    <scope>NUCLEOTIDE SEQUENCE [LARGE SCALE GENOMIC DNA]</scope>
    <source>
        <strain evidence="7 8">YZH12</strain>
    </source>
</reference>
<dbReference type="Gene3D" id="3.40.50.2300">
    <property type="match status" value="2"/>
</dbReference>
<dbReference type="InterPro" id="IPR051010">
    <property type="entry name" value="BCAA_transport"/>
</dbReference>
<keyword evidence="3 5" id="KW-0732">Signal</keyword>
<evidence type="ECO:0000259" key="6">
    <source>
        <dbReference type="Pfam" id="PF13458"/>
    </source>
</evidence>
<evidence type="ECO:0000256" key="4">
    <source>
        <dbReference type="ARBA" id="ARBA00022970"/>
    </source>
</evidence>
<feature type="chain" id="PRO_5046746672" evidence="5">
    <location>
        <begin position="23"/>
        <end position="402"/>
    </location>
</feature>
<dbReference type="EMBL" id="JAVYII010000001">
    <property type="protein sequence ID" value="MDT9592211.1"/>
    <property type="molecule type" value="Genomic_DNA"/>
</dbReference>
<evidence type="ECO:0000256" key="3">
    <source>
        <dbReference type="ARBA" id="ARBA00022729"/>
    </source>
</evidence>
<protein>
    <submittedName>
        <fullName evidence="7">ABC transporter substrate-binding protein</fullName>
    </submittedName>
</protein>
<feature type="domain" description="Leucine-binding protein" evidence="6">
    <location>
        <begin position="38"/>
        <end position="380"/>
    </location>
</feature>
<comment type="similarity">
    <text evidence="1">Belongs to the leucine-binding protein family.</text>
</comment>
<comment type="caution">
    <text evidence="7">The sequence shown here is derived from an EMBL/GenBank/DDBJ whole genome shotgun (WGS) entry which is preliminary data.</text>
</comment>
<dbReference type="PRINTS" id="PR00337">
    <property type="entry name" value="LEUILEVALBP"/>
</dbReference>
<dbReference type="SUPFAM" id="SSF53822">
    <property type="entry name" value="Periplasmic binding protein-like I"/>
    <property type="match status" value="1"/>
</dbReference>
<proteinExistence type="inferred from homology"/>
<keyword evidence="2" id="KW-0813">Transport</keyword>
<accession>A0ABU3PSP4</accession>
<dbReference type="PANTHER" id="PTHR30483">
    <property type="entry name" value="LEUCINE-SPECIFIC-BINDING PROTEIN"/>
    <property type="match status" value="1"/>
</dbReference>
<dbReference type="RefSeq" id="WP_315731475.1">
    <property type="nucleotide sequence ID" value="NZ_JAVYII010000001.1"/>
</dbReference>
<dbReference type="Pfam" id="PF13458">
    <property type="entry name" value="Peripla_BP_6"/>
    <property type="match status" value="1"/>
</dbReference>